<organism evidence="2 3">
    <name type="scientific">Actinokineospora auranticolor</name>
    <dbReference type="NCBI Taxonomy" id="155976"/>
    <lineage>
        <taxon>Bacteria</taxon>
        <taxon>Bacillati</taxon>
        <taxon>Actinomycetota</taxon>
        <taxon>Actinomycetes</taxon>
        <taxon>Pseudonocardiales</taxon>
        <taxon>Pseudonocardiaceae</taxon>
        <taxon>Actinokineospora</taxon>
    </lineage>
</organism>
<dbReference type="Pfam" id="PF13400">
    <property type="entry name" value="Tad"/>
    <property type="match status" value="1"/>
</dbReference>
<dbReference type="InterPro" id="IPR021202">
    <property type="entry name" value="Rv3654c-like"/>
</dbReference>
<reference evidence="2 3" key="1">
    <citation type="submission" date="2018-02" db="EMBL/GenBank/DDBJ databases">
        <title>Genomic Encyclopedia of Archaeal and Bacterial Type Strains, Phase II (KMG-II): from individual species to whole genera.</title>
        <authorList>
            <person name="Goeker M."/>
        </authorList>
    </citation>
    <scope>NUCLEOTIDE SEQUENCE [LARGE SCALE GENOMIC DNA]</scope>
    <source>
        <strain evidence="2 3">YU 961-1</strain>
    </source>
</reference>
<dbReference type="EMBL" id="PTIX01000012">
    <property type="protein sequence ID" value="PPK65785.1"/>
    <property type="molecule type" value="Genomic_DNA"/>
</dbReference>
<dbReference type="NCBIfam" id="TIGR03816">
    <property type="entry name" value="tadE_like_DECH"/>
    <property type="match status" value="1"/>
</dbReference>
<comment type="caution">
    <text evidence="2">The sequence shown here is derived from an EMBL/GenBank/DDBJ whole genome shotgun (WGS) entry which is preliminary data.</text>
</comment>
<dbReference type="InterPro" id="IPR028087">
    <property type="entry name" value="Tad_N"/>
</dbReference>
<gene>
    <name evidence="2" type="ORF">CLV40_11245</name>
</gene>
<evidence type="ECO:0000259" key="1">
    <source>
        <dbReference type="Pfam" id="PF13400"/>
    </source>
</evidence>
<evidence type="ECO:0000313" key="3">
    <source>
        <dbReference type="Proteomes" id="UP000239203"/>
    </source>
</evidence>
<proteinExistence type="predicted"/>
<dbReference type="RefSeq" id="WP_245931449.1">
    <property type="nucleotide sequence ID" value="NZ_CP154825.1"/>
</dbReference>
<protein>
    <submittedName>
        <fullName evidence="2">Secretion/DNA translocation related TadE-like protein</fullName>
    </submittedName>
</protein>
<sequence>MTRDRGSATALLAVVTIGMVSLAAVVLALGSAVVARHRAESAADLGALAAAAHAAAGPEVACGRAERVARRMGARLVACGLDGWVATVEVAVDVVVVDGAASGVTGARGVESTVEAAVRPAATVPVIGPAFARARAGPVGDALADGSAVGPIR</sequence>
<accession>A0A2S6GKQ4</accession>
<dbReference type="AlphaFoldDB" id="A0A2S6GKQ4"/>
<name>A0A2S6GKQ4_9PSEU</name>
<feature type="domain" description="Putative Flp pilus-assembly TadG-like N-terminal" evidence="1">
    <location>
        <begin position="6"/>
        <end position="52"/>
    </location>
</feature>
<evidence type="ECO:0000313" key="2">
    <source>
        <dbReference type="EMBL" id="PPK65785.1"/>
    </source>
</evidence>
<dbReference type="Proteomes" id="UP000239203">
    <property type="component" value="Unassembled WGS sequence"/>
</dbReference>
<keyword evidence="3" id="KW-1185">Reference proteome</keyword>